<dbReference type="InterPro" id="IPR002347">
    <property type="entry name" value="SDR_fam"/>
</dbReference>
<sequence>MTGREGRTGKVALVTGASRGIGAATARELGGRGYHVIADYRRDEAAALAVVADVEAAGGTARAVRADVCDPGEVAALVAACERVDVLVCNANIQPPFAALADLSWEDFAGKVTRELAAVFHVTKAVLEVMRGQGGGRIVYVSSISADAVGPGTIAHSTAKAALEMFAQHVTAEAGPHGIGVAVVAPGAVRTDATAGLMSPEFEARWGRRSVLGRMLEPEDVATVIASVADGGFHAVSGARITVDGGQRFIAAPR</sequence>
<dbReference type="InterPro" id="IPR057326">
    <property type="entry name" value="KR_dom"/>
</dbReference>
<comment type="caution">
    <text evidence="4">The sequence shown here is derived from an EMBL/GenBank/DDBJ whole genome shotgun (WGS) entry which is preliminary data.</text>
</comment>
<dbReference type="Pfam" id="PF13561">
    <property type="entry name" value="adh_short_C2"/>
    <property type="match status" value="1"/>
</dbReference>
<evidence type="ECO:0000256" key="1">
    <source>
        <dbReference type="ARBA" id="ARBA00006484"/>
    </source>
</evidence>
<reference evidence="4 5" key="1">
    <citation type="submission" date="2021-01" db="EMBL/GenBank/DDBJ databases">
        <title>Whole genome shotgun sequence of Microbispora corallina NBRC 16416.</title>
        <authorList>
            <person name="Komaki H."/>
            <person name="Tamura T."/>
        </authorList>
    </citation>
    <scope>NUCLEOTIDE SEQUENCE [LARGE SCALE GENOMIC DNA]</scope>
    <source>
        <strain evidence="4 5">NBRC 16416</strain>
    </source>
</reference>
<keyword evidence="5" id="KW-1185">Reference proteome</keyword>
<proteinExistence type="inferred from homology"/>
<evidence type="ECO:0000313" key="5">
    <source>
        <dbReference type="Proteomes" id="UP000603904"/>
    </source>
</evidence>
<dbReference type="PANTHER" id="PTHR43639">
    <property type="entry name" value="OXIDOREDUCTASE, SHORT-CHAIN DEHYDROGENASE/REDUCTASE FAMILY (AFU_ORTHOLOGUE AFUA_5G02870)"/>
    <property type="match status" value="1"/>
</dbReference>
<evidence type="ECO:0000313" key="4">
    <source>
        <dbReference type="EMBL" id="GIH38508.1"/>
    </source>
</evidence>
<name>A0ABQ4FUX6_9ACTN</name>
<organism evidence="4 5">
    <name type="scientific">Microbispora corallina</name>
    <dbReference type="NCBI Taxonomy" id="83302"/>
    <lineage>
        <taxon>Bacteria</taxon>
        <taxon>Bacillati</taxon>
        <taxon>Actinomycetota</taxon>
        <taxon>Actinomycetes</taxon>
        <taxon>Streptosporangiales</taxon>
        <taxon>Streptosporangiaceae</taxon>
        <taxon>Microbispora</taxon>
    </lineage>
</organism>
<evidence type="ECO:0000259" key="3">
    <source>
        <dbReference type="SMART" id="SM00822"/>
    </source>
</evidence>
<dbReference type="PRINTS" id="PR00081">
    <property type="entry name" value="GDHRDH"/>
</dbReference>
<dbReference type="EMBL" id="BOOC01000003">
    <property type="protein sequence ID" value="GIH38508.1"/>
    <property type="molecule type" value="Genomic_DNA"/>
</dbReference>
<dbReference type="Proteomes" id="UP000603904">
    <property type="component" value="Unassembled WGS sequence"/>
</dbReference>
<protein>
    <submittedName>
        <fullName evidence="4">Beta-ketoacyl-ACP reductase</fullName>
    </submittedName>
</protein>
<dbReference type="Gene3D" id="3.40.50.720">
    <property type="entry name" value="NAD(P)-binding Rossmann-like Domain"/>
    <property type="match status" value="1"/>
</dbReference>
<dbReference type="InterPro" id="IPR036291">
    <property type="entry name" value="NAD(P)-bd_dom_sf"/>
</dbReference>
<dbReference type="SUPFAM" id="SSF51735">
    <property type="entry name" value="NAD(P)-binding Rossmann-fold domains"/>
    <property type="match status" value="1"/>
</dbReference>
<feature type="domain" description="Ketoreductase" evidence="3">
    <location>
        <begin position="10"/>
        <end position="192"/>
    </location>
</feature>
<keyword evidence="2" id="KW-0560">Oxidoreductase</keyword>
<gene>
    <name evidence="4" type="ORF">Mco01_15080</name>
</gene>
<comment type="similarity">
    <text evidence="1">Belongs to the short-chain dehydrogenases/reductases (SDR) family.</text>
</comment>
<dbReference type="PANTHER" id="PTHR43639:SF1">
    <property type="entry name" value="SHORT-CHAIN DEHYDROGENASE_REDUCTASE FAMILY PROTEIN"/>
    <property type="match status" value="1"/>
</dbReference>
<dbReference type="SMART" id="SM00822">
    <property type="entry name" value="PKS_KR"/>
    <property type="match status" value="1"/>
</dbReference>
<dbReference type="RefSeq" id="WP_204056077.1">
    <property type="nucleotide sequence ID" value="NZ_BAAAGP010000005.1"/>
</dbReference>
<accession>A0ABQ4FUX6</accession>
<evidence type="ECO:0000256" key="2">
    <source>
        <dbReference type="ARBA" id="ARBA00023002"/>
    </source>
</evidence>